<comment type="caution">
    <text evidence="3">The sequence shown here is derived from an EMBL/GenBank/DDBJ whole genome shotgun (WGS) entry which is preliminary data.</text>
</comment>
<dbReference type="Gene3D" id="2.20.200.10">
    <property type="entry name" value="Outer membrane efflux proteins (OEP)"/>
    <property type="match status" value="1"/>
</dbReference>
<dbReference type="PANTHER" id="PTHR30203:SF33">
    <property type="entry name" value="BLR4455 PROTEIN"/>
    <property type="match status" value="1"/>
</dbReference>
<accession>A0A9X3EGA1</accession>
<evidence type="ECO:0000256" key="2">
    <source>
        <dbReference type="RuleBase" id="RU362097"/>
    </source>
</evidence>
<dbReference type="PANTHER" id="PTHR30203">
    <property type="entry name" value="OUTER MEMBRANE CATION EFFLUX PROTEIN"/>
    <property type="match status" value="1"/>
</dbReference>
<protein>
    <submittedName>
        <fullName evidence="3">TolC family protein</fullName>
    </submittedName>
</protein>
<keyword evidence="2" id="KW-1134">Transmembrane beta strand</keyword>
<proteinExistence type="inferred from homology"/>
<dbReference type="RefSeq" id="WP_283174876.1">
    <property type="nucleotide sequence ID" value="NZ_JAPNOA010000056.1"/>
</dbReference>
<organism evidence="3 4">
    <name type="scientific">Parathalassolituus penaei</name>
    <dbReference type="NCBI Taxonomy" id="2997323"/>
    <lineage>
        <taxon>Bacteria</taxon>
        <taxon>Pseudomonadati</taxon>
        <taxon>Pseudomonadota</taxon>
        <taxon>Gammaproteobacteria</taxon>
        <taxon>Oceanospirillales</taxon>
        <taxon>Oceanospirillaceae</taxon>
        <taxon>Parathalassolituus</taxon>
    </lineage>
</organism>
<dbReference type="EMBL" id="JAPNOA010000056">
    <property type="protein sequence ID" value="MCY0966675.1"/>
    <property type="molecule type" value="Genomic_DNA"/>
</dbReference>
<dbReference type="InterPro" id="IPR003423">
    <property type="entry name" value="OMP_efflux"/>
</dbReference>
<dbReference type="SUPFAM" id="SSF56954">
    <property type="entry name" value="Outer membrane efflux proteins (OEP)"/>
    <property type="match status" value="1"/>
</dbReference>
<dbReference type="Pfam" id="PF02321">
    <property type="entry name" value="OEP"/>
    <property type="match status" value="2"/>
</dbReference>
<comment type="subcellular location">
    <subcellularLocation>
        <location evidence="2">Cell outer membrane</location>
        <topology evidence="2">Lipid-anchor</topology>
    </subcellularLocation>
</comment>
<dbReference type="Proteomes" id="UP001150830">
    <property type="component" value="Unassembled WGS sequence"/>
</dbReference>
<dbReference type="Gene3D" id="1.20.1600.10">
    <property type="entry name" value="Outer membrane efflux proteins (OEP)"/>
    <property type="match status" value="1"/>
</dbReference>
<comment type="similarity">
    <text evidence="1 2">Belongs to the outer membrane factor (OMF) (TC 1.B.17) family.</text>
</comment>
<gene>
    <name evidence="3" type="ORF">OUO13_15915</name>
</gene>
<dbReference type="GO" id="GO:0015562">
    <property type="term" value="F:efflux transmembrane transporter activity"/>
    <property type="evidence" value="ECO:0007669"/>
    <property type="project" value="InterPro"/>
</dbReference>
<keyword evidence="2" id="KW-0449">Lipoprotein</keyword>
<keyword evidence="2" id="KW-0564">Palmitate</keyword>
<dbReference type="InterPro" id="IPR010131">
    <property type="entry name" value="MdtP/NodT-like"/>
</dbReference>
<keyword evidence="2" id="KW-0472">Membrane</keyword>
<name>A0A9X3EGA1_9GAMM</name>
<dbReference type="GO" id="GO:0009279">
    <property type="term" value="C:cell outer membrane"/>
    <property type="evidence" value="ECO:0007669"/>
    <property type="project" value="UniProtKB-SubCell"/>
</dbReference>
<evidence type="ECO:0000256" key="1">
    <source>
        <dbReference type="ARBA" id="ARBA00007613"/>
    </source>
</evidence>
<reference evidence="3" key="1">
    <citation type="submission" date="2022-11" db="EMBL/GenBank/DDBJ databases">
        <title>Parathalassolutuus dongxingensis gen. nov., sp. nov., a novel member of family Oceanospirillaceae isolated from a coastal shrimp pond in Guangxi, China.</title>
        <authorList>
            <person name="Chen H."/>
        </authorList>
    </citation>
    <scope>NUCLEOTIDE SEQUENCE</scope>
    <source>
        <strain evidence="3">G-43</strain>
    </source>
</reference>
<evidence type="ECO:0000313" key="3">
    <source>
        <dbReference type="EMBL" id="MCY0966675.1"/>
    </source>
</evidence>
<sequence>MSGFQPALPTKGFAKIKGAFCWRSRLRLTLFLPLVALGACSTTPSRTLDIAEPELAGFSTSAAQLPMAVRWWQEFHDPMLNELVATSLEANNGLQAEWATVSQYRALARQAGAERYPEINAGLERQQLRSDGQLSSDQWSATLSTSYELDFWGRVAALDKQAVLQADSRERVARVEANTVAAQVSLAWYGLIASSRQQQLLQQQKQRTEQLLESTRGRYQRGQAAVTDIWQQQQLLAALQSELDVAAGQQRLYWQQLALWTGRGEWLLPGDATARFQKELPGRHLPNNELAADEIALSALQQRPDVEQAWLDLQAADAGVAAAVANRYPRFTLSATVGTESPSVSGLFDSWFSSLTAGLVMPVLDAGNRKAAVDAQQAAAQAALYRYQQVLLEAATEVQEALVNTDTARRQLQGIDEQLALATRTEDYQTSGYHKGVVTYPQLLDAQKSRLELENQQLSARWQLVQYRIQLYRALSHADFPANVSDDQVSDSKVSE</sequence>
<dbReference type="NCBIfam" id="TIGR01845">
    <property type="entry name" value="outer_NodT"/>
    <property type="match status" value="1"/>
</dbReference>
<evidence type="ECO:0000313" key="4">
    <source>
        <dbReference type="Proteomes" id="UP001150830"/>
    </source>
</evidence>
<keyword evidence="2" id="KW-0812">Transmembrane</keyword>
<keyword evidence="4" id="KW-1185">Reference proteome</keyword>
<dbReference type="AlphaFoldDB" id="A0A9X3EGA1"/>